<protein>
    <submittedName>
        <fullName evidence="1">Uncharacterized protein</fullName>
    </submittedName>
</protein>
<gene>
    <name evidence="1" type="ORF">MYCIT1_LOCUS12892</name>
</gene>
<reference evidence="1" key="1">
    <citation type="submission" date="2023-11" db="EMBL/GenBank/DDBJ databases">
        <authorList>
            <person name="De Vega J J."/>
            <person name="De Vega J J."/>
        </authorList>
    </citation>
    <scope>NUCLEOTIDE SEQUENCE</scope>
</reference>
<dbReference type="EMBL" id="CAVNYO010000144">
    <property type="protein sequence ID" value="CAK5269290.1"/>
    <property type="molecule type" value="Genomic_DNA"/>
</dbReference>
<proteinExistence type="predicted"/>
<evidence type="ECO:0000313" key="2">
    <source>
        <dbReference type="Proteomes" id="UP001295794"/>
    </source>
</evidence>
<keyword evidence="2" id="KW-1185">Reference proteome</keyword>
<dbReference type="AlphaFoldDB" id="A0AAD2JYQ9"/>
<dbReference type="Proteomes" id="UP001295794">
    <property type="component" value="Unassembled WGS sequence"/>
</dbReference>
<accession>A0AAD2JYQ9</accession>
<feature type="non-terminal residue" evidence="1">
    <location>
        <position position="164"/>
    </location>
</feature>
<comment type="caution">
    <text evidence="1">The sequence shown here is derived from an EMBL/GenBank/DDBJ whole genome shotgun (WGS) entry which is preliminary data.</text>
</comment>
<name>A0AAD2JYQ9_9AGAR</name>
<organism evidence="1 2">
    <name type="scientific">Mycena citricolor</name>
    <dbReference type="NCBI Taxonomy" id="2018698"/>
    <lineage>
        <taxon>Eukaryota</taxon>
        <taxon>Fungi</taxon>
        <taxon>Dikarya</taxon>
        <taxon>Basidiomycota</taxon>
        <taxon>Agaricomycotina</taxon>
        <taxon>Agaricomycetes</taxon>
        <taxon>Agaricomycetidae</taxon>
        <taxon>Agaricales</taxon>
        <taxon>Marasmiineae</taxon>
        <taxon>Mycenaceae</taxon>
        <taxon>Mycena</taxon>
    </lineage>
</organism>
<sequence length="164" mass="18282">RTRESWSSFSRVSWIDPPGGFPSFTRTWLITHVYAKSISVRHSFQWGTLQKASPICGGCVFPISFQPWLCEIGFATGVSCGIFDGFIPTQQLSLSWTLRACACVMKCQRPIGSQRSQRDIETELPDLGHGKGEEAWRSESCVVLELGWTAPGLIKLLSMTSNHK</sequence>
<evidence type="ECO:0000313" key="1">
    <source>
        <dbReference type="EMBL" id="CAK5269290.1"/>
    </source>
</evidence>